<dbReference type="EMBL" id="FNFP01000005">
    <property type="protein sequence ID" value="SDK94414.1"/>
    <property type="molecule type" value="Genomic_DNA"/>
</dbReference>
<dbReference type="AlphaFoldDB" id="A0A1G9G197"/>
<reference evidence="2 3" key="1">
    <citation type="submission" date="2016-10" db="EMBL/GenBank/DDBJ databases">
        <authorList>
            <person name="de Groot N.N."/>
        </authorList>
    </citation>
    <scope>NUCLEOTIDE SEQUENCE [LARGE SCALE GENOMIC DNA]</scope>
    <source>
        <strain evidence="2 3">DSM 18346</strain>
    </source>
</reference>
<dbReference type="InterPro" id="IPR011059">
    <property type="entry name" value="Metal-dep_hydrolase_composite"/>
</dbReference>
<accession>A0A1G9G197</accession>
<evidence type="ECO:0000259" key="1">
    <source>
        <dbReference type="Pfam" id="PF07969"/>
    </source>
</evidence>
<evidence type="ECO:0000313" key="3">
    <source>
        <dbReference type="Proteomes" id="UP000198718"/>
    </source>
</evidence>
<dbReference type="Gene3D" id="3.20.20.140">
    <property type="entry name" value="Metal-dependent hydrolases"/>
    <property type="match status" value="1"/>
</dbReference>
<name>A0A1G9G197_9FIRM</name>
<dbReference type="GO" id="GO:0016814">
    <property type="term" value="F:hydrolase activity, acting on carbon-nitrogen (but not peptide) bonds, in cyclic amidines"/>
    <property type="evidence" value="ECO:0007669"/>
    <property type="project" value="TreeGrafter"/>
</dbReference>
<dbReference type="OrthoDB" id="9815027at2"/>
<evidence type="ECO:0000313" key="2">
    <source>
        <dbReference type="EMBL" id="SDK94414.1"/>
    </source>
</evidence>
<dbReference type="Gene3D" id="2.30.40.10">
    <property type="entry name" value="Urease, subunit C, domain 1"/>
    <property type="match status" value="1"/>
</dbReference>
<organism evidence="2 3">
    <name type="scientific">Natronincola ferrireducens</name>
    <dbReference type="NCBI Taxonomy" id="393762"/>
    <lineage>
        <taxon>Bacteria</taxon>
        <taxon>Bacillati</taxon>
        <taxon>Bacillota</taxon>
        <taxon>Clostridia</taxon>
        <taxon>Peptostreptococcales</taxon>
        <taxon>Natronincolaceae</taxon>
        <taxon>Natronincola</taxon>
    </lineage>
</organism>
<dbReference type="RefSeq" id="WP_090553850.1">
    <property type="nucleotide sequence ID" value="NZ_FNFP01000005.1"/>
</dbReference>
<sequence length="392" mass="43187">MDLIIRNANVNGENLDIGIVGNKVTALEKKISQTASKEINADGRVAIPGFVDCHLHLDKSLLNERAEYQDLTGPEKGALTREEKAKFTVEDITERAERILLQGVKAGNLIIRTNVDVDPIVGVKGIEALLSLKEKYKDILEVQVAAFSQEGFLNYPESKELLEEAMEMGADLVGGHTIVDNKDGEKHIDTILEIAKKYDVEADFHLDESGNRQHYLLPYLAKKMIADGLKGRVNGIHCCTLSALNEEEKEEALALIKESELKVTAAPTAISTRALAPVKDLLNNETLMGLGSDNVRDFFNPLGSGDVKQVALLLSYVHRFFTAEEEESIWKMITVDGAKLLGHTDYGIKVDGEANITLLDGKTPKEVIANQSQTYAIIRKGVDYSQQFLARS</sequence>
<dbReference type="PANTHER" id="PTHR32027:SF0">
    <property type="entry name" value="CYTOSINE DEAMINASE"/>
    <property type="match status" value="1"/>
</dbReference>
<dbReference type="STRING" id="393762.SAMN05660472_02318"/>
<dbReference type="SUPFAM" id="SSF51338">
    <property type="entry name" value="Composite domain of metallo-dependent hydrolases"/>
    <property type="match status" value="1"/>
</dbReference>
<dbReference type="InterPro" id="IPR032466">
    <property type="entry name" value="Metal_Hydrolase"/>
</dbReference>
<dbReference type="InterPro" id="IPR052349">
    <property type="entry name" value="Metallo-hydrolase_Enzymes"/>
</dbReference>
<proteinExistence type="predicted"/>
<dbReference type="Proteomes" id="UP000198718">
    <property type="component" value="Unassembled WGS sequence"/>
</dbReference>
<gene>
    <name evidence="2" type="ORF">SAMN05660472_02318</name>
</gene>
<feature type="domain" description="Amidohydrolase 3" evidence="1">
    <location>
        <begin position="144"/>
        <end position="362"/>
    </location>
</feature>
<dbReference type="CDD" id="cd01293">
    <property type="entry name" value="Bact_CD"/>
    <property type="match status" value="1"/>
</dbReference>
<protein>
    <submittedName>
        <fullName evidence="2">Cytosine deaminase</fullName>
    </submittedName>
</protein>
<keyword evidence="3" id="KW-1185">Reference proteome</keyword>
<dbReference type="SUPFAM" id="SSF51556">
    <property type="entry name" value="Metallo-dependent hydrolases"/>
    <property type="match status" value="1"/>
</dbReference>
<dbReference type="PANTHER" id="PTHR32027">
    <property type="entry name" value="CYTOSINE DEAMINASE"/>
    <property type="match status" value="1"/>
</dbReference>
<dbReference type="Pfam" id="PF07969">
    <property type="entry name" value="Amidohydro_3"/>
    <property type="match status" value="1"/>
</dbReference>
<dbReference type="InterPro" id="IPR013108">
    <property type="entry name" value="Amidohydro_3"/>
</dbReference>